<accession>A0ABY8IX24</accession>
<dbReference type="InterPro" id="IPR014617">
    <property type="entry name" value="YphA_Bacsu"/>
</dbReference>
<dbReference type="EMBL" id="CP121671">
    <property type="protein sequence ID" value="WFT73115.1"/>
    <property type="molecule type" value="Genomic_DNA"/>
</dbReference>
<sequence>MAVAYYWYAWVLMILVCFFLNRNSIKRDVLIVFTSFLMISFSHLSNNHDVNTYTLLGVLSLFGLIFWIDQKQFWYHALPFSYSLLCAVVQLFFLVNPVWSLFPAIEWLLIGVIYIVHKMGFPFYSQIGLWILVNTLGTIWSTVVLTYYQTADYMNLVEMNLLIGKGIILLFLFQGIYQIKRSLVKLKRQQRNKRRLYA</sequence>
<evidence type="ECO:0000313" key="3">
    <source>
        <dbReference type="Proteomes" id="UP001221597"/>
    </source>
</evidence>
<dbReference type="Proteomes" id="UP001221597">
    <property type="component" value="Chromosome"/>
</dbReference>
<reference evidence="2 3" key="1">
    <citation type="submission" date="2023-04" db="EMBL/GenBank/DDBJ databases">
        <title>Genome sequence of Halobacillus naozhouensis KACC 21980.</title>
        <authorList>
            <person name="Kim S."/>
            <person name="Heo J."/>
            <person name="Kwon S.-W."/>
        </authorList>
    </citation>
    <scope>NUCLEOTIDE SEQUENCE [LARGE SCALE GENOMIC DNA]</scope>
    <source>
        <strain evidence="2 3">KCTC 13234</strain>
    </source>
</reference>
<keyword evidence="1" id="KW-0812">Transmembrane</keyword>
<dbReference type="Pfam" id="PF24124">
    <property type="entry name" value="YphA"/>
    <property type="match status" value="1"/>
</dbReference>
<name>A0ABY8IX24_9BACI</name>
<dbReference type="RefSeq" id="WP_283075140.1">
    <property type="nucleotide sequence ID" value="NZ_CP121671.1"/>
</dbReference>
<keyword evidence="1" id="KW-1133">Transmembrane helix</keyword>
<protein>
    <submittedName>
        <fullName evidence="2">Uncharacterized protein</fullName>
    </submittedName>
</protein>
<keyword evidence="3" id="KW-1185">Reference proteome</keyword>
<feature type="transmembrane region" description="Helical" evidence="1">
    <location>
        <begin position="161"/>
        <end position="179"/>
    </location>
</feature>
<feature type="transmembrane region" description="Helical" evidence="1">
    <location>
        <begin position="129"/>
        <end position="149"/>
    </location>
</feature>
<proteinExistence type="predicted"/>
<feature type="transmembrane region" description="Helical" evidence="1">
    <location>
        <begin position="73"/>
        <end position="93"/>
    </location>
</feature>
<feature type="transmembrane region" description="Helical" evidence="1">
    <location>
        <begin position="28"/>
        <end position="44"/>
    </location>
</feature>
<feature type="transmembrane region" description="Helical" evidence="1">
    <location>
        <begin position="99"/>
        <end position="117"/>
    </location>
</feature>
<evidence type="ECO:0000256" key="1">
    <source>
        <dbReference type="SAM" id="Phobius"/>
    </source>
</evidence>
<evidence type="ECO:0000313" key="2">
    <source>
        <dbReference type="EMBL" id="WFT73115.1"/>
    </source>
</evidence>
<keyword evidence="1" id="KW-0472">Membrane</keyword>
<gene>
    <name evidence="2" type="ORF">P9989_11915</name>
</gene>
<organism evidence="2 3">
    <name type="scientific">Halobacillus naozhouensis</name>
    <dbReference type="NCBI Taxonomy" id="554880"/>
    <lineage>
        <taxon>Bacteria</taxon>
        <taxon>Bacillati</taxon>
        <taxon>Bacillota</taxon>
        <taxon>Bacilli</taxon>
        <taxon>Bacillales</taxon>
        <taxon>Bacillaceae</taxon>
        <taxon>Halobacillus</taxon>
    </lineage>
</organism>
<feature type="transmembrane region" description="Helical" evidence="1">
    <location>
        <begin position="50"/>
        <end position="68"/>
    </location>
</feature>
<feature type="transmembrane region" description="Helical" evidence="1">
    <location>
        <begin position="6"/>
        <end position="21"/>
    </location>
</feature>